<feature type="transmembrane region" description="Helical" evidence="23">
    <location>
        <begin position="287"/>
        <end position="306"/>
    </location>
</feature>
<evidence type="ECO:0000256" key="9">
    <source>
        <dbReference type="ARBA" id="ARBA00022741"/>
    </source>
</evidence>
<evidence type="ECO:0000256" key="2">
    <source>
        <dbReference type="ARBA" id="ARBA00009726"/>
    </source>
</evidence>
<evidence type="ECO:0000256" key="18">
    <source>
        <dbReference type="ARBA" id="ARBA00047523"/>
    </source>
</evidence>
<evidence type="ECO:0000256" key="3">
    <source>
        <dbReference type="ARBA" id="ARBA00012191"/>
    </source>
</evidence>
<gene>
    <name evidence="26" type="primary">Abcc10</name>
    <name evidence="26" type="ORF">SYLVIR_R02223</name>
</gene>
<dbReference type="InterPro" id="IPR017871">
    <property type="entry name" value="ABC_transporter-like_CS"/>
</dbReference>
<dbReference type="GO" id="GO:0016887">
    <property type="term" value="F:ATP hydrolysis activity"/>
    <property type="evidence" value="ECO:0007669"/>
    <property type="project" value="InterPro"/>
</dbReference>
<dbReference type="PANTHER" id="PTHR24223">
    <property type="entry name" value="ATP-BINDING CASSETTE SUB-FAMILY C"/>
    <property type="match status" value="1"/>
</dbReference>
<dbReference type="CDD" id="cd03244">
    <property type="entry name" value="ABCC_MRP_domain2"/>
    <property type="match status" value="1"/>
</dbReference>
<evidence type="ECO:0000256" key="7">
    <source>
        <dbReference type="ARBA" id="ARBA00022692"/>
    </source>
</evidence>
<dbReference type="PROSITE" id="PS50893">
    <property type="entry name" value="ABC_TRANSPORTER_2"/>
    <property type="match status" value="2"/>
</dbReference>
<comment type="catalytic activity">
    <reaction evidence="16">
        <text>ATP + H2O + xenobioticSide 1 = ADP + phosphate + xenobioticSide 2.</text>
        <dbReference type="EC" id="7.6.2.2"/>
    </reaction>
</comment>
<comment type="subcellular location">
    <subcellularLocation>
        <location evidence="17">Basal cell membrane</location>
        <topology evidence="17">Multi-pass membrane protein</topology>
    </subcellularLocation>
    <subcellularLocation>
        <location evidence="1">Basolateral cell membrane</location>
        <topology evidence="1">Multi-pass membrane protein</topology>
    </subcellularLocation>
</comment>
<evidence type="ECO:0000256" key="15">
    <source>
        <dbReference type="ARBA" id="ARBA00024220"/>
    </source>
</evidence>
<accession>A0A7L0KTI2</accession>
<dbReference type="InterPro" id="IPR011527">
    <property type="entry name" value="ABC1_TM_dom"/>
</dbReference>
<organism evidence="26 27">
    <name type="scientific">Sylvietta virens</name>
    <name type="common">Green crombec</name>
    <dbReference type="NCBI Taxonomy" id="208069"/>
    <lineage>
        <taxon>Eukaryota</taxon>
        <taxon>Metazoa</taxon>
        <taxon>Chordata</taxon>
        <taxon>Craniata</taxon>
        <taxon>Vertebrata</taxon>
        <taxon>Euteleostomi</taxon>
        <taxon>Archelosauria</taxon>
        <taxon>Archosauria</taxon>
        <taxon>Dinosauria</taxon>
        <taxon>Saurischia</taxon>
        <taxon>Theropoda</taxon>
        <taxon>Coelurosauria</taxon>
        <taxon>Aves</taxon>
        <taxon>Neognathae</taxon>
        <taxon>Neoaves</taxon>
        <taxon>Telluraves</taxon>
        <taxon>Australaves</taxon>
        <taxon>Passeriformes</taxon>
        <taxon>Sylvioidea</taxon>
        <taxon>Sylviidae</taxon>
        <taxon>Acrocephalinae</taxon>
        <taxon>Sylvietta</taxon>
    </lineage>
</organism>
<comment type="catalytic activity">
    <reaction evidence="18">
        <text>leukotriene C4(in) + ATP + H2O = leukotriene C4(out) + ADP + phosphate + H(+)</text>
        <dbReference type="Rhea" id="RHEA:38963"/>
        <dbReference type="ChEBI" id="CHEBI:15377"/>
        <dbReference type="ChEBI" id="CHEBI:15378"/>
        <dbReference type="ChEBI" id="CHEBI:30616"/>
        <dbReference type="ChEBI" id="CHEBI:43474"/>
        <dbReference type="ChEBI" id="CHEBI:57973"/>
        <dbReference type="ChEBI" id="CHEBI:456216"/>
    </reaction>
    <physiologicalReaction direction="left-to-right" evidence="18">
        <dbReference type="Rhea" id="RHEA:38964"/>
    </physiologicalReaction>
</comment>
<keyword evidence="10" id="KW-0067">ATP-binding</keyword>
<dbReference type="FunFam" id="3.40.50.300:FF:000163">
    <property type="entry name" value="Multidrug resistance-associated protein member 4"/>
    <property type="match status" value="1"/>
</dbReference>
<feature type="transmembrane region" description="Helical" evidence="23">
    <location>
        <begin position="884"/>
        <end position="904"/>
    </location>
</feature>
<evidence type="ECO:0000256" key="21">
    <source>
        <dbReference type="ARBA" id="ARBA00067405"/>
    </source>
</evidence>
<keyword evidence="4" id="KW-0813">Transport</keyword>
<evidence type="ECO:0000256" key="11">
    <source>
        <dbReference type="ARBA" id="ARBA00022967"/>
    </source>
</evidence>
<comment type="similarity">
    <text evidence="2">Belongs to the ABC transporter superfamily. ABCC family. Conjugate transporter (TC 3.A.1.208) subfamily.</text>
</comment>
<dbReference type="GO" id="GO:0008559">
    <property type="term" value="F:ABC-type xenobiotic transporter activity"/>
    <property type="evidence" value="ECO:0007669"/>
    <property type="project" value="UniProtKB-EC"/>
</dbReference>
<sequence length="1495" mass="165087">MENILASLCGTSPEDPLPVWVRGSVGHCFNQLTLNVIPHVILAVVSACFLGIPRSGSGVPCRPSWGWRIATSFILAGLFLADTIPASISQQELGPVYLEVLANGTAALTWLVHGFALLMLCRSIHGFSRGPAALALLTLLPLPSLIITLVWYCQSGTAWSPAHPGASSRFAILCLQLASLLAYVTSSPSIAPGNKTSPSQSQGSQQRVAEDGESWLSRFFYTWMNPLMKRGYQQKLNQPQDVYVLPHQLQAARVCDHSYHAQEAVRLLSVLHAAFGLRFYTLGLLKLAGSLLGFSGPLLLNLLVNFMESRQEPLSHGVLYALGLFAGSFLGALLRNQFSYEVNKMALMVRAAIISAVYRKALRASSTSLARFTVGEIVNFMSTDTDRLVNFCRSFHELWSLPVQLAITLYLLYQQVGVAFLGGVALALLLVPINKIIANRIMANSEKMLKHKDTRVKLMTEFLCGIRVIKFYAWEKHFSTRINACRAKELQKSRAISYLDALCVYMWAALPVVVSIAIFVTYVLLGHQLTATKVFTALALVGMLILPLNGFPWVLNAILEAKVSLDRIQKFFELMDQDLEAYYALDSPSDSATAMEMRCAAFSWVPVEEESTRQPSSTGTLQLHIENLSVRKGMLLGVVGKVGSGKSSLFAAITGELIKQGGRVYVCDLEQGFGLATQEPWIQFTTVRENILFGREYNARLYEDVLEACALSEDLNILPAGDQTEVGENGVTLSGGQKARIALARALYQEKELYLLDDPLAAVDADVASHIMRKCIFGVLKHKTRVLCTHRTEFLEKADALLLMDNGRIVKTGTPADILPLVEAFPKFEDTDKGHKDKGLFLMSLRGQEEAIKTETEEPTQNNNLIHKEEEKKEGAVAFQVYKAYWMAMGSCLAISILLSLFLMQASRNISDWWLSYWISSISQTANTSVMACSASSPSPELLLFSTSGLVSPIQDLDKTPAPPNGSVDVNFFLIVYGSIAGANSLFTIVRAFLFAYGALRAAAVIHDRLLQRVLKATVTFFDTTPTGRILNRFSSDLYCVDDSLPFILNIFLANIYGLLGMLVIMTYGLPWIGLVLLPLAVVYFFIQRYYRFTSRELKRLCSVTLSPIYTHFSETLSGLSTIRAMRATKRFELENQLRLEQNQRCLFASNTVMEWLDIRLQMIGVAVVTAIAGIAIIQHQKQLGNPGLVGLALSYALSVTNLLSGLIASFTHTEIMMVSVERTEEYTTDIPMEPQDKLVQVNTSSDVSADWPSEGLVEFQQVVLAYRAGLSNALDGVSFTVYPGEKLGIVGRTGSGKSTLFLALFRMVEMKSGRILLDGVDSQLVGLEELRSRLAIIPQDPFLFSGSIRENLDPQGKRTDAELREVLEQCHLWDAVTQMGGLDSELGDRGKSLSVGQRQLVCLARALLTQAKVLCIDEATASVDQKTDQLLQQTIRQRFADKTVLTIAHRLNTILDSDRVLVMQAGRVAELDSPARLSQQDGSLFQHLLHSRQQ</sequence>
<keyword evidence="9" id="KW-0547">Nucleotide-binding</keyword>
<dbReference type="InterPro" id="IPR003593">
    <property type="entry name" value="AAA+_ATPase"/>
</dbReference>
<feature type="transmembrane region" description="Helical" evidence="23">
    <location>
        <begin position="1047"/>
        <end position="1066"/>
    </location>
</feature>
<feature type="transmembrane region" description="Helical" evidence="23">
    <location>
        <begin position="1072"/>
        <end position="1091"/>
    </location>
</feature>
<feature type="transmembrane region" description="Helical" evidence="23">
    <location>
        <begin position="132"/>
        <end position="154"/>
    </location>
</feature>
<evidence type="ECO:0000259" key="24">
    <source>
        <dbReference type="PROSITE" id="PS50893"/>
    </source>
</evidence>
<feature type="transmembrane region" description="Helical" evidence="23">
    <location>
        <begin position="318"/>
        <end position="338"/>
    </location>
</feature>
<dbReference type="CDD" id="cd03250">
    <property type="entry name" value="ABCC_MRP_domain1"/>
    <property type="match status" value="1"/>
</dbReference>
<dbReference type="InterPro" id="IPR050173">
    <property type="entry name" value="ABC_transporter_C-like"/>
</dbReference>
<feature type="domain" description="ABC transporter" evidence="24">
    <location>
        <begin position="607"/>
        <end position="831"/>
    </location>
</feature>
<feature type="transmembrane region" description="Helical" evidence="23">
    <location>
        <begin position="1190"/>
        <end position="1211"/>
    </location>
</feature>
<dbReference type="Gene3D" id="1.20.1560.10">
    <property type="entry name" value="ABC transporter type 1, transmembrane domain"/>
    <property type="match status" value="2"/>
</dbReference>
<feature type="transmembrane region" description="Helical" evidence="23">
    <location>
        <begin position="100"/>
        <end position="120"/>
    </location>
</feature>
<evidence type="ECO:0000256" key="22">
    <source>
        <dbReference type="ARBA" id="ARBA00082787"/>
    </source>
</evidence>
<evidence type="ECO:0000256" key="17">
    <source>
        <dbReference type="ARBA" id="ARBA00034696"/>
    </source>
</evidence>
<feature type="domain" description="ABC transmembrane type-1" evidence="25">
    <location>
        <begin position="897"/>
        <end position="1212"/>
    </location>
</feature>
<dbReference type="EC" id="7.6.2.2" evidence="3"/>
<comment type="caution">
    <text evidence="26">The sequence shown here is derived from an EMBL/GenBank/DDBJ whole genome shotgun (WGS) entry which is preliminary data.</text>
</comment>
<evidence type="ECO:0000256" key="1">
    <source>
        <dbReference type="ARBA" id="ARBA00004554"/>
    </source>
</evidence>
<dbReference type="Pfam" id="PF00005">
    <property type="entry name" value="ABC_tran"/>
    <property type="match status" value="2"/>
</dbReference>
<feature type="transmembrane region" description="Helical" evidence="23">
    <location>
        <begin position="972"/>
        <end position="1000"/>
    </location>
</feature>
<feature type="transmembrane region" description="Helical" evidence="23">
    <location>
        <begin position="407"/>
        <end position="431"/>
    </location>
</feature>
<feature type="transmembrane region" description="Helical" evidence="23">
    <location>
        <begin position="65"/>
        <end position="88"/>
    </location>
</feature>
<evidence type="ECO:0000256" key="5">
    <source>
        <dbReference type="ARBA" id="ARBA00022475"/>
    </source>
</evidence>
<dbReference type="PROSITE" id="PS50929">
    <property type="entry name" value="ABC_TM1F"/>
    <property type="match status" value="2"/>
</dbReference>
<dbReference type="Proteomes" id="UP000567822">
    <property type="component" value="Unassembled WGS sequence"/>
</dbReference>
<dbReference type="SMART" id="SM00382">
    <property type="entry name" value="AAA"/>
    <property type="match status" value="2"/>
</dbReference>
<evidence type="ECO:0000256" key="6">
    <source>
        <dbReference type="ARBA" id="ARBA00022553"/>
    </source>
</evidence>
<keyword evidence="14 23" id="KW-0472">Membrane</keyword>
<dbReference type="InterPro" id="IPR003439">
    <property type="entry name" value="ABC_transporter-like_ATP-bd"/>
</dbReference>
<evidence type="ECO:0000256" key="23">
    <source>
        <dbReference type="SAM" id="Phobius"/>
    </source>
</evidence>
<dbReference type="PROSITE" id="PS00211">
    <property type="entry name" value="ABC_TRANSPORTER_1"/>
    <property type="match status" value="2"/>
</dbReference>
<dbReference type="CDD" id="cd18598">
    <property type="entry name" value="ABC_6TM_MRP7_D1_like"/>
    <property type="match status" value="1"/>
</dbReference>
<dbReference type="GO" id="GO:0006869">
    <property type="term" value="P:lipid transport"/>
    <property type="evidence" value="ECO:0007669"/>
    <property type="project" value="UniProtKB-KW"/>
</dbReference>
<dbReference type="EC" id="7.6.2.3" evidence="15"/>
<evidence type="ECO:0000256" key="20">
    <source>
        <dbReference type="ARBA" id="ARBA00048007"/>
    </source>
</evidence>
<dbReference type="EMBL" id="VXAN01000034">
    <property type="protein sequence ID" value="NXK59861.1"/>
    <property type="molecule type" value="Genomic_DNA"/>
</dbReference>
<reference evidence="26 27" key="1">
    <citation type="submission" date="2019-09" db="EMBL/GenBank/DDBJ databases">
        <title>Bird 10,000 Genomes (B10K) Project - Family phase.</title>
        <authorList>
            <person name="Zhang G."/>
        </authorList>
    </citation>
    <scope>NUCLEOTIDE SEQUENCE [LARGE SCALE GENOMIC DNA]</scope>
    <source>
        <strain evidence="26">B10K-DU-009-59</strain>
        <tissue evidence="26">Muscle</tissue>
    </source>
</reference>
<dbReference type="PANTHER" id="PTHR24223:SF330">
    <property type="entry name" value="ATP-BINDING CASSETTE SUB-FAMILY C MEMBER 10"/>
    <property type="match status" value="1"/>
</dbReference>
<dbReference type="CDD" id="cd18605">
    <property type="entry name" value="ABC_6TM_MRP7_D2_like"/>
    <property type="match status" value="1"/>
</dbReference>
<protein>
    <recommendedName>
        <fullName evidence="21">ATP-binding cassette sub-family C member 10</fullName>
        <ecNumber evidence="3">7.6.2.2</ecNumber>
        <ecNumber evidence="15">7.6.2.3</ecNumber>
    </recommendedName>
    <alternativeName>
        <fullName evidence="22">Multidrug resistance-associated protein 7</fullName>
    </alternativeName>
</protein>
<evidence type="ECO:0000256" key="14">
    <source>
        <dbReference type="ARBA" id="ARBA00023136"/>
    </source>
</evidence>
<dbReference type="Gene3D" id="3.40.50.300">
    <property type="entry name" value="P-loop containing nucleotide triphosphate hydrolases"/>
    <property type="match status" value="2"/>
</dbReference>
<keyword evidence="11" id="KW-1278">Translocase</keyword>
<keyword evidence="12 23" id="KW-1133">Transmembrane helix</keyword>
<feature type="non-terminal residue" evidence="26">
    <location>
        <position position="1495"/>
    </location>
</feature>
<dbReference type="GO" id="GO:0015431">
    <property type="term" value="F:ABC-type glutathione S-conjugate transporter activity"/>
    <property type="evidence" value="ECO:0007669"/>
    <property type="project" value="UniProtKB-EC"/>
</dbReference>
<feature type="transmembrane region" description="Helical" evidence="23">
    <location>
        <begin position="537"/>
        <end position="559"/>
    </location>
</feature>
<evidence type="ECO:0000256" key="4">
    <source>
        <dbReference type="ARBA" id="ARBA00022448"/>
    </source>
</evidence>
<feature type="domain" description="ABC transporter" evidence="24">
    <location>
        <begin position="1258"/>
        <end position="1491"/>
    </location>
</feature>
<evidence type="ECO:0000256" key="10">
    <source>
        <dbReference type="ARBA" id="ARBA00022840"/>
    </source>
</evidence>
<feature type="transmembrane region" description="Helical" evidence="23">
    <location>
        <begin position="502"/>
        <end position="525"/>
    </location>
</feature>
<evidence type="ECO:0000313" key="26">
    <source>
        <dbReference type="EMBL" id="NXK59861.1"/>
    </source>
</evidence>
<evidence type="ECO:0000256" key="13">
    <source>
        <dbReference type="ARBA" id="ARBA00023055"/>
    </source>
</evidence>
<evidence type="ECO:0000313" key="27">
    <source>
        <dbReference type="Proteomes" id="UP000567822"/>
    </source>
</evidence>
<evidence type="ECO:0000256" key="12">
    <source>
        <dbReference type="ARBA" id="ARBA00022989"/>
    </source>
</evidence>
<keyword evidence="6" id="KW-0597">Phosphoprotein</keyword>
<keyword evidence="7 23" id="KW-0812">Transmembrane</keyword>
<dbReference type="InterPro" id="IPR036640">
    <property type="entry name" value="ABC1_TM_sf"/>
</dbReference>
<keyword evidence="5" id="KW-1003">Cell membrane</keyword>
<dbReference type="SUPFAM" id="SSF52540">
    <property type="entry name" value="P-loop containing nucleoside triphosphate hydrolases"/>
    <property type="match status" value="2"/>
</dbReference>
<feature type="non-terminal residue" evidence="26">
    <location>
        <position position="1"/>
    </location>
</feature>
<keyword evidence="8" id="KW-0677">Repeat</keyword>
<evidence type="ECO:0000256" key="8">
    <source>
        <dbReference type="ARBA" id="ARBA00022737"/>
    </source>
</evidence>
<feature type="transmembrane region" description="Helical" evidence="23">
    <location>
        <begin position="36"/>
        <end position="53"/>
    </location>
</feature>
<feature type="domain" description="ABC transmembrane type-1" evidence="25">
    <location>
        <begin position="284"/>
        <end position="560"/>
    </location>
</feature>
<dbReference type="FunFam" id="3.40.50.300:FF:001090">
    <property type="entry name" value="ATP-binding cassette subfamily C member 10"/>
    <property type="match status" value="1"/>
</dbReference>
<dbReference type="Pfam" id="PF00664">
    <property type="entry name" value="ABC_membrane"/>
    <property type="match status" value="2"/>
</dbReference>
<name>A0A7L0KTI2_9SYLV</name>
<comment type="catalytic activity">
    <reaction evidence="20">
        <text>an S-substituted glutathione(in) + ATP + H2O = an S-substituted glutathione(out) + ADP + phosphate + H(+)</text>
        <dbReference type="Rhea" id="RHEA:19121"/>
        <dbReference type="ChEBI" id="CHEBI:15377"/>
        <dbReference type="ChEBI" id="CHEBI:15378"/>
        <dbReference type="ChEBI" id="CHEBI:30616"/>
        <dbReference type="ChEBI" id="CHEBI:43474"/>
        <dbReference type="ChEBI" id="CHEBI:90779"/>
        <dbReference type="ChEBI" id="CHEBI:456216"/>
        <dbReference type="EC" id="7.6.2.3"/>
    </reaction>
    <physiologicalReaction direction="left-to-right" evidence="20">
        <dbReference type="Rhea" id="RHEA:19122"/>
    </physiologicalReaction>
</comment>
<dbReference type="InterPro" id="IPR027417">
    <property type="entry name" value="P-loop_NTPase"/>
</dbReference>
<evidence type="ECO:0000256" key="16">
    <source>
        <dbReference type="ARBA" id="ARBA00034018"/>
    </source>
</evidence>
<dbReference type="GO" id="GO:0005524">
    <property type="term" value="F:ATP binding"/>
    <property type="evidence" value="ECO:0007669"/>
    <property type="project" value="UniProtKB-KW"/>
</dbReference>
<keyword evidence="13" id="KW-0445">Lipid transport</keyword>
<dbReference type="FunFam" id="1.20.1560.10:FF:000037">
    <property type="entry name" value="ATP-binding cassette subfamily C member 10"/>
    <property type="match status" value="1"/>
</dbReference>
<dbReference type="GO" id="GO:0016323">
    <property type="term" value="C:basolateral plasma membrane"/>
    <property type="evidence" value="ECO:0007669"/>
    <property type="project" value="UniProtKB-SubCell"/>
</dbReference>
<comment type="catalytic activity">
    <reaction evidence="19">
        <text>17beta-estradiol 17-O-(beta-D-glucuronate)(in) + ATP + H2O = 17beta-estradiol 17-O-(beta-D-glucuronate)(out) + ADP + phosphate + H(+)</text>
        <dbReference type="Rhea" id="RHEA:60128"/>
        <dbReference type="ChEBI" id="CHEBI:15377"/>
        <dbReference type="ChEBI" id="CHEBI:15378"/>
        <dbReference type="ChEBI" id="CHEBI:30616"/>
        <dbReference type="ChEBI" id="CHEBI:43474"/>
        <dbReference type="ChEBI" id="CHEBI:82961"/>
        <dbReference type="ChEBI" id="CHEBI:456216"/>
    </reaction>
    <physiologicalReaction direction="left-to-right" evidence="19">
        <dbReference type="Rhea" id="RHEA:60129"/>
    </physiologicalReaction>
</comment>
<evidence type="ECO:0000256" key="19">
    <source>
        <dbReference type="ARBA" id="ARBA00047576"/>
    </source>
</evidence>
<proteinExistence type="inferred from homology"/>
<evidence type="ECO:0000259" key="25">
    <source>
        <dbReference type="PROSITE" id="PS50929"/>
    </source>
</evidence>
<feature type="transmembrane region" description="Helical" evidence="23">
    <location>
        <begin position="1159"/>
        <end position="1178"/>
    </location>
</feature>
<dbReference type="SUPFAM" id="SSF90123">
    <property type="entry name" value="ABC transporter transmembrane region"/>
    <property type="match status" value="2"/>
</dbReference>
<keyword evidence="27" id="KW-1185">Reference proteome</keyword>